<feature type="domain" description="NAD(+)--protein-arginine ADP-ribosyltransferase Tre1-like N-terminal" evidence="4">
    <location>
        <begin position="486"/>
        <end position="522"/>
    </location>
</feature>
<dbReference type="KEGG" id="ter:Tery_1654"/>
<feature type="coiled-coil region" evidence="1">
    <location>
        <begin position="321"/>
        <end position="355"/>
    </location>
</feature>
<dbReference type="EMBL" id="CP000393">
    <property type="protein sequence ID" value="ABG50927.1"/>
    <property type="molecule type" value="Genomic_DNA"/>
</dbReference>
<dbReference type="Gene3D" id="3.40.50.300">
    <property type="entry name" value="P-loop containing nucleotide triphosphate hydrolases"/>
    <property type="match status" value="1"/>
</dbReference>
<dbReference type="Pfam" id="PF21724">
    <property type="entry name" value="DUF6861"/>
    <property type="match status" value="1"/>
</dbReference>
<evidence type="ECO:0000313" key="5">
    <source>
        <dbReference type="EMBL" id="ABG50927.1"/>
    </source>
</evidence>
<dbReference type="SUPFAM" id="SSF52540">
    <property type="entry name" value="P-loop containing nucleoside triphosphate hydrolases"/>
    <property type="match status" value="1"/>
</dbReference>
<dbReference type="InterPro" id="IPR051943">
    <property type="entry name" value="TRAFAC_Dynamin-like_GTPase"/>
</dbReference>
<dbReference type="OrthoDB" id="3650305at2"/>
<proteinExistence type="predicted"/>
<dbReference type="PANTHER" id="PTHR43681:SF1">
    <property type="entry name" value="SARCALUMENIN"/>
    <property type="match status" value="1"/>
</dbReference>
<feature type="region of interest" description="Disordered" evidence="2">
    <location>
        <begin position="655"/>
        <end position="686"/>
    </location>
</feature>
<dbReference type="PANTHER" id="PTHR43681">
    <property type="entry name" value="TRANSMEMBRANE GTPASE FZO"/>
    <property type="match status" value="1"/>
</dbReference>
<keyword evidence="1" id="KW-0175">Coiled coil</keyword>
<evidence type="ECO:0000259" key="4">
    <source>
        <dbReference type="Pfam" id="PF21724"/>
    </source>
</evidence>
<evidence type="ECO:0000259" key="3">
    <source>
        <dbReference type="Pfam" id="PF00350"/>
    </source>
</evidence>
<dbReference type="HOGENOM" id="CLU_390755_0_0_3"/>
<dbReference type="Pfam" id="PF00350">
    <property type="entry name" value="Dynamin_N"/>
    <property type="match status" value="1"/>
</dbReference>
<dbReference type="eggNOG" id="COG0699">
    <property type="taxonomic scope" value="Bacteria"/>
</dbReference>
<name>Q114Z7_TRIEI</name>
<reference evidence="5" key="1">
    <citation type="submission" date="2006-06" db="EMBL/GenBank/DDBJ databases">
        <title>Complete sequence of Trichodesmium erythraeum IMS101.</title>
        <authorList>
            <consortium name="US DOE Joint Genome Institute"/>
            <person name="Copeland A."/>
            <person name="Lucas S."/>
            <person name="Lapidus A."/>
            <person name="Barry K."/>
            <person name="Detter J.C."/>
            <person name="Glavina del Rio T."/>
            <person name="Hammon N."/>
            <person name="Israni S."/>
            <person name="Dalin E."/>
            <person name="Tice H."/>
            <person name="Pitluck S."/>
            <person name="Kiss H."/>
            <person name="Munk A.C."/>
            <person name="Brettin T."/>
            <person name="Bruce D."/>
            <person name="Han C."/>
            <person name="Tapia R."/>
            <person name="Gilna P."/>
            <person name="Schmutz J."/>
            <person name="Larimer F."/>
            <person name="Land M."/>
            <person name="Hauser L."/>
            <person name="Kyrpides N."/>
            <person name="Kim E."/>
            <person name="Richardson P."/>
        </authorList>
    </citation>
    <scope>NUCLEOTIDE SEQUENCE [LARGE SCALE GENOMIC DNA]</scope>
    <source>
        <strain evidence="5">IMS101</strain>
    </source>
</reference>
<dbReference type="AlphaFoldDB" id="Q114Z7"/>
<dbReference type="InterPro" id="IPR049195">
    <property type="entry name" value="Tre1-like_N"/>
</dbReference>
<dbReference type="CDD" id="cd09912">
    <property type="entry name" value="DLP_2"/>
    <property type="match status" value="1"/>
</dbReference>
<gene>
    <name evidence="5" type="ordered locus">Tery_1654</name>
</gene>
<organism evidence="5">
    <name type="scientific">Trichodesmium erythraeum (strain IMS101)</name>
    <dbReference type="NCBI Taxonomy" id="203124"/>
    <lineage>
        <taxon>Bacteria</taxon>
        <taxon>Bacillati</taxon>
        <taxon>Cyanobacteriota</taxon>
        <taxon>Cyanophyceae</taxon>
        <taxon>Oscillatoriophycideae</taxon>
        <taxon>Oscillatoriales</taxon>
        <taxon>Microcoleaceae</taxon>
        <taxon>Trichodesmium</taxon>
    </lineage>
</organism>
<accession>Q114Z7</accession>
<evidence type="ECO:0000256" key="1">
    <source>
        <dbReference type="SAM" id="Coils"/>
    </source>
</evidence>
<dbReference type="RefSeq" id="WP_011611302.1">
    <property type="nucleotide sequence ID" value="NC_008312.1"/>
</dbReference>
<evidence type="ECO:0000256" key="2">
    <source>
        <dbReference type="SAM" id="MobiDB-lite"/>
    </source>
</evidence>
<feature type="domain" description="Dynamin N-terminal" evidence="3">
    <location>
        <begin position="52"/>
        <end position="219"/>
    </location>
</feature>
<protein>
    <submittedName>
        <fullName evidence="5">Dynamin</fullName>
    </submittedName>
</protein>
<sequence>MPTYQARYQEQKQQTLKLLQSAISFAKTYKYRDIERRLGEAQKRLLEGKLLVVVCGEFKEGKSSLINALLKEANDDLFPVDADIATGIVSTIAYGEREQITVILGKPGKEKKEKIQRQEIGNYANEKFNKGNKRQARMLVIESPNQKLKDGLVLVDTPGVGGLNTQHTGITYSFIPEADAILFVSDVKNPLSEDELKFLKFIVDRCPNVISNVIFVVTKIDSKADYQTIVANNREKLAQVLQRPGNEIPIVPVSSHNYLDYLKHEDEEDLEDSNFIALESELGKLLTQEKGYILLIRALGELGPALRDMKMPIQAELSTCQQQSKEEIDKLESQFQNEKQRFQDLQNDNTNWQKQLSRGIEDISMELSAQLRSGFTKVQGWANDYMKDSKLLEKPAEIAKLVERDIDTLMSDIGKQVSSKAASLHYQIETSSGLELGISNLDSLDWEKTELSTDSIEIKKSGWWEKTLSVTRSGMFNATAGGTLASAVGGAVGAGIGFLFGGVGAGPGAVIGSSIGAAIGGIAGLTSGVVQGVSQVKKQDTAAAQREINPHIQQFIRESQELCQQSLNKTVIQLKRAMTDDLSEKIGQLKQNCDRTLRSIQETRKLTEREKQEKLKQLAIPLQQLNKLYNSVENLANATISQKETVVQTETMANFQPKSDGDSQVLEASQIDEPSNADYGEDWADG</sequence>
<dbReference type="STRING" id="203124.Tery_1654"/>
<dbReference type="InterPro" id="IPR027417">
    <property type="entry name" value="P-loop_NTPase"/>
</dbReference>
<dbReference type="InterPro" id="IPR045063">
    <property type="entry name" value="Dynamin_N"/>
</dbReference>